<dbReference type="SUPFAM" id="SSF53474">
    <property type="entry name" value="alpha/beta-Hydrolases"/>
    <property type="match status" value="1"/>
</dbReference>
<reference evidence="2" key="1">
    <citation type="submission" date="2019-11" db="EMBL/GenBank/DDBJ databases">
        <authorList>
            <person name="Kojima H."/>
        </authorList>
    </citation>
    <scope>NUCLEOTIDE SEQUENCE</scope>
    <source>
        <strain evidence="2">H1576</strain>
    </source>
</reference>
<reference evidence="2" key="2">
    <citation type="submission" date="2021-04" db="EMBL/GenBank/DDBJ databases">
        <title>Isolation and characterization of a novel species of the genus Sulfurimonas.</title>
        <authorList>
            <person name="Fukui M."/>
        </authorList>
    </citation>
    <scope>NUCLEOTIDE SEQUENCE</scope>
    <source>
        <strain evidence="2">H1576</strain>
    </source>
</reference>
<protein>
    <submittedName>
        <fullName evidence="2">Alpha/beta hydrolase</fullName>
    </submittedName>
</protein>
<keyword evidence="1" id="KW-0812">Transmembrane</keyword>
<name>A0A975GCM3_9BACT</name>
<dbReference type="EMBL" id="CP046072">
    <property type="protein sequence ID" value="QSZ41662.1"/>
    <property type="molecule type" value="Genomic_DNA"/>
</dbReference>
<keyword evidence="1" id="KW-1133">Transmembrane helix</keyword>
<keyword evidence="1" id="KW-0472">Membrane</keyword>
<dbReference type="InterPro" id="IPR029058">
    <property type="entry name" value="AB_hydrolase_fold"/>
</dbReference>
<dbReference type="PANTHER" id="PTHR12277">
    <property type="entry name" value="ALPHA/BETA HYDROLASE DOMAIN-CONTAINING PROTEIN"/>
    <property type="match status" value="1"/>
</dbReference>
<dbReference type="PANTHER" id="PTHR12277:SF81">
    <property type="entry name" value="PROTEIN ABHD13"/>
    <property type="match status" value="1"/>
</dbReference>
<sequence>MIYIAFLFFTFMILLFVFYQWQFYVVFSPTHHRENELGNGCQLLSMKTDDGVELEGAIYEAQDATNTLLVFVGRSHDGVGLINKLALTYPKSRIIVFNYRSYGKSKGVLNERNILSDGVKIAQLVEKNYGEYYILGFSIGSSVAAYVATKLKCKGLFLVGAFDSISGLAKEKYLSHKSFKRVDISKLLRYKFHTKEFVKSIEVDTYLFVSKSDEITYLNNSRELKQHVKNLKYYSELENLTHKELLWDSGVVDIIKEVIE</sequence>
<evidence type="ECO:0000313" key="2">
    <source>
        <dbReference type="EMBL" id="QSZ41662.1"/>
    </source>
</evidence>
<dbReference type="Gene3D" id="3.40.50.1820">
    <property type="entry name" value="alpha/beta hydrolase"/>
    <property type="match status" value="1"/>
</dbReference>
<proteinExistence type="predicted"/>
<evidence type="ECO:0000256" key="1">
    <source>
        <dbReference type="SAM" id="Phobius"/>
    </source>
</evidence>
<feature type="transmembrane region" description="Helical" evidence="1">
    <location>
        <begin position="6"/>
        <end position="27"/>
    </location>
</feature>
<accession>A0A975GCM3</accession>
<evidence type="ECO:0000313" key="3">
    <source>
        <dbReference type="Proteomes" id="UP000671852"/>
    </source>
</evidence>
<dbReference type="GO" id="GO:0016787">
    <property type="term" value="F:hydrolase activity"/>
    <property type="evidence" value="ECO:0007669"/>
    <property type="project" value="UniProtKB-KW"/>
</dbReference>
<dbReference type="KEGG" id="saqt:GJV85_05925"/>
<gene>
    <name evidence="2" type="ORF">GJV85_05925</name>
</gene>
<keyword evidence="2" id="KW-0378">Hydrolase</keyword>
<keyword evidence="3" id="KW-1185">Reference proteome</keyword>
<organism evidence="2 3">
    <name type="scientific">Sulfurimonas aquatica</name>
    <dbReference type="NCBI Taxonomy" id="2672570"/>
    <lineage>
        <taxon>Bacteria</taxon>
        <taxon>Pseudomonadati</taxon>
        <taxon>Campylobacterota</taxon>
        <taxon>Epsilonproteobacteria</taxon>
        <taxon>Campylobacterales</taxon>
        <taxon>Sulfurimonadaceae</taxon>
        <taxon>Sulfurimonas</taxon>
    </lineage>
</organism>
<dbReference type="AlphaFoldDB" id="A0A975GCM3"/>
<dbReference type="Proteomes" id="UP000671852">
    <property type="component" value="Chromosome"/>
</dbReference>